<reference evidence="1 2" key="1">
    <citation type="submission" date="2017-02" db="EMBL/GenBank/DDBJ databases">
        <title>Natronthermophilus aegyptiacus gen. nov.,sp. nov., an aerobic, extremely halophilic alkalithermophilic archaeon isolated from the athalassohaline Wadi An Natrun, Egypt.</title>
        <authorList>
            <person name="Zhao B."/>
        </authorList>
    </citation>
    <scope>NUCLEOTIDE SEQUENCE [LARGE SCALE GENOMIC DNA]</scope>
    <source>
        <strain evidence="1 2">CGMCC 1.3597</strain>
    </source>
</reference>
<dbReference type="Proteomes" id="UP000196084">
    <property type="component" value="Unassembled WGS sequence"/>
</dbReference>
<comment type="caution">
    <text evidence="1">The sequence shown here is derived from an EMBL/GenBank/DDBJ whole genome shotgun (WGS) entry which is preliminary data.</text>
</comment>
<dbReference type="OrthoDB" id="196086at2157"/>
<sequence>MEQDETSEHDNFGLVEMTGIWRGIDHVDSARHTGQRDVIIVRYSTEEGSEQGDELTGPLDEFIEATE</sequence>
<name>A0A202EDZ8_9EURY</name>
<dbReference type="AlphaFoldDB" id="A0A202EDZ8"/>
<dbReference type="EMBL" id="MWPH01000001">
    <property type="protein sequence ID" value="OVE86230.1"/>
    <property type="molecule type" value="Genomic_DNA"/>
</dbReference>
<protein>
    <submittedName>
        <fullName evidence="1">Uncharacterized protein</fullName>
    </submittedName>
</protein>
<keyword evidence="2" id="KW-1185">Reference proteome</keyword>
<proteinExistence type="predicted"/>
<evidence type="ECO:0000313" key="1">
    <source>
        <dbReference type="EMBL" id="OVE86230.1"/>
    </source>
</evidence>
<evidence type="ECO:0000313" key="2">
    <source>
        <dbReference type="Proteomes" id="UP000196084"/>
    </source>
</evidence>
<organism evidence="1 2">
    <name type="scientific">Natronolimnobius baerhuensis</name>
    <dbReference type="NCBI Taxonomy" id="253108"/>
    <lineage>
        <taxon>Archaea</taxon>
        <taxon>Methanobacteriati</taxon>
        <taxon>Methanobacteriota</taxon>
        <taxon>Stenosarchaea group</taxon>
        <taxon>Halobacteria</taxon>
        <taxon>Halobacteriales</taxon>
        <taxon>Natrialbaceae</taxon>
        <taxon>Natronolimnobius</taxon>
    </lineage>
</organism>
<accession>A0A202EDZ8</accession>
<gene>
    <name evidence="1" type="ORF">B2G88_05450</name>
</gene>